<feature type="compositionally biased region" description="Low complexity" evidence="1">
    <location>
        <begin position="50"/>
        <end position="62"/>
    </location>
</feature>
<protein>
    <submittedName>
        <fullName evidence="2">Uncharacterized protein</fullName>
    </submittedName>
</protein>
<gene>
    <name evidence="2" type="ORF">QLX08_009218</name>
</gene>
<evidence type="ECO:0000256" key="1">
    <source>
        <dbReference type="SAM" id="MobiDB-lite"/>
    </source>
</evidence>
<dbReference type="Proteomes" id="UP001432146">
    <property type="component" value="Unassembled WGS sequence"/>
</dbReference>
<evidence type="ECO:0000313" key="2">
    <source>
        <dbReference type="EMBL" id="KAK9296908.1"/>
    </source>
</evidence>
<name>A0AAW0ZJM5_9HYME</name>
<comment type="caution">
    <text evidence="2">The sequence shown here is derived from an EMBL/GenBank/DDBJ whole genome shotgun (WGS) entry which is preliminary data.</text>
</comment>
<dbReference type="EMBL" id="JAWNGG020000201">
    <property type="protein sequence ID" value="KAK9296908.1"/>
    <property type="molecule type" value="Genomic_DNA"/>
</dbReference>
<feature type="region of interest" description="Disordered" evidence="1">
    <location>
        <begin position="1"/>
        <end position="110"/>
    </location>
</feature>
<feature type="compositionally biased region" description="Basic and acidic residues" evidence="1">
    <location>
        <begin position="28"/>
        <end position="45"/>
    </location>
</feature>
<organism evidence="2 3">
    <name type="scientific">Tetragonisca angustula</name>
    <dbReference type="NCBI Taxonomy" id="166442"/>
    <lineage>
        <taxon>Eukaryota</taxon>
        <taxon>Metazoa</taxon>
        <taxon>Ecdysozoa</taxon>
        <taxon>Arthropoda</taxon>
        <taxon>Hexapoda</taxon>
        <taxon>Insecta</taxon>
        <taxon>Pterygota</taxon>
        <taxon>Neoptera</taxon>
        <taxon>Endopterygota</taxon>
        <taxon>Hymenoptera</taxon>
        <taxon>Apocrita</taxon>
        <taxon>Aculeata</taxon>
        <taxon>Apoidea</taxon>
        <taxon>Anthophila</taxon>
        <taxon>Apidae</taxon>
        <taxon>Tetragonisca</taxon>
    </lineage>
</organism>
<reference evidence="2 3" key="1">
    <citation type="submission" date="2024-05" db="EMBL/GenBank/DDBJ databases">
        <title>The nuclear and mitochondrial genome assemblies of Tetragonisca angustula (Apidae: Meliponini), a tiny yet remarkable pollinator in the Neotropics.</title>
        <authorList>
            <person name="Ferrari R."/>
            <person name="Ricardo P.C."/>
            <person name="Dias F.C."/>
            <person name="Araujo N.S."/>
            <person name="Soares D.O."/>
            <person name="Zhou Q.-S."/>
            <person name="Zhu C.-D."/>
            <person name="Coutinho L."/>
            <person name="Airas M.C."/>
            <person name="Batista T.M."/>
        </authorList>
    </citation>
    <scope>NUCLEOTIDE SEQUENCE [LARGE SCALE GENOMIC DNA]</scope>
    <source>
        <strain evidence="2">ASF017062</strain>
        <tissue evidence="2">Abdomen</tissue>
    </source>
</reference>
<sequence>MPDKLGLDRASRRITLTVTPGSRKKIRGNNEHFPRSNQDIRDWDPRGSPAANNLRRAGAGNLWEREHNQSGYSHRPSKEDSSGDRGNKDSPPYKENGSPHKRSRGLYRFE</sequence>
<dbReference type="AlphaFoldDB" id="A0AAW0ZJM5"/>
<accession>A0AAW0ZJM5</accession>
<feature type="compositionally biased region" description="Basic and acidic residues" evidence="1">
    <location>
        <begin position="76"/>
        <end position="92"/>
    </location>
</feature>
<evidence type="ECO:0000313" key="3">
    <source>
        <dbReference type="Proteomes" id="UP001432146"/>
    </source>
</evidence>
<feature type="compositionally biased region" description="Basic residues" evidence="1">
    <location>
        <begin position="99"/>
        <end position="110"/>
    </location>
</feature>
<feature type="compositionally biased region" description="Basic and acidic residues" evidence="1">
    <location>
        <begin position="1"/>
        <end position="11"/>
    </location>
</feature>
<proteinExistence type="predicted"/>
<keyword evidence="3" id="KW-1185">Reference proteome</keyword>